<dbReference type="GO" id="GO:0007142">
    <property type="term" value="P:male meiosis II"/>
    <property type="evidence" value="ECO:0007669"/>
    <property type="project" value="InterPro"/>
</dbReference>
<keyword evidence="3" id="KW-1185">Reference proteome</keyword>
<dbReference type="OrthoDB" id="1932581at2759"/>
<evidence type="ECO:0000313" key="2">
    <source>
        <dbReference type="EMBL" id="KAF6157894.1"/>
    </source>
</evidence>
<accession>A0A7J7MSS2</accession>
<dbReference type="PANTHER" id="PTHR33318:SF7">
    <property type="entry name" value="PROTEIN JASON"/>
    <property type="match status" value="1"/>
</dbReference>
<dbReference type="PANTHER" id="PTHR33318">
    <property type="entry name" value="ASPARTYL/GLUTAMYL-TRNA(ASN/GLN) AMIDOTRANSFERASE SUBUNIT"/>
    <property type="match status" value="1"/>
</dbReference>
<gene>
    <name evidence="2" type="ORF">GIB67_015210</name>
</gene>
<name>A0A7J7MSS2_9MAGN</name>
<evidence type="ECO:0008006" key="4">
    <source>
        <dbReference type="Google" id="ProtNLM"/>
    </source>
</evidence>
<feature type="compositionally biased region" description="Basic and acidic residues" evidence="1">
    <location>
        <begin position="166"/>
        <end position="182"/>
    </location>
</feature>
<protein>
    <recommendedName>
        <fullName evidence="4">Protein JASON</fullName>
    </recommendedName>
</protein>
<dbReference type="InterPro" id="IPR039300">
    <property type="entry name" value="JASON"/>
</dbReference>
<reference evidence="2 3" key="1">
    <citation type="journal article" date="2020" name="IScience">
        <title>Genome Sequencing of the Endangered Kingdonia uniflora (Circaeasteraceae, Ranunculales) Reveals Potential Mechanisms of Evolutionary Specialization.</title>
        <authorList>
            <person name="Sun Y."/>
            <person name="Deng T."/>
            <person name="Zhang A."/>
            <person name="Moore M.J."/>
            <person name="Landis J.B."/>
            <person name="Lin N."/>
            <person name="Zhang H."/>
            <person name="Zhang X."/>
            <person name="Huang J."/>
            <person name="Zhang X."/>
            <person name="Sun H."/>
            <person name="Wang H."/>
        </authorList>
    </citation>
    <scope>NUCLEOTIDE SEQUENCE [LARGE SCALE GENOMIC DNA]</scope>
    <source>
        <strain evidence="2">TB1705</strain>
        <tissue evidence="2">Leaf</tissue>
    </source>
</reference>
<proteinExistence type="predicted"/>
<dbReference type="EMBL" id="JACGCM010001245">
    <property type="protein sequence ID" value="KAF6157894.1"/>
    <property type="molecule type" value="Genomic_DNA"/>
</dbReference>
<feature type="region of interest" description="Disordered" evidence="1">
    <location>
        <begin position="150"/>
        <end position="200"/>
    </location>
</feature>
<evidence type="ECO:0000313" key="3">
    <source>
        <dbReference type="Proteomes" id="UP000541444"/>
    </source>
</evidence>
<dbReference type="Proteomes" id="UP000541444">
    <property type="component" value="Unassembled WGS sequence"/>
</dbReference>
<evidence type="ECO:0000256" key="1">
    <source>
        <dbReference type="SAM" id="MobiDB-lite"/>
    </source>
</evidence>
<comment type="caution">
    <text evidence="2">The sequence shown here is derived from an EMBL/GenBank/DDBJ whole genome shotgun (WGS) entry which is preliminary data.</text>
</comment>
<feature type="region of interest" description="Disordered" evidence="1">
    <location>
        <begin position="445"/>
        <end position="482"/>
    </location>
</feature>
<organism evidence="2 3">
    <name type="scientific">Kingdonia uniflora</name>
    <dbReference type="NCBI Taxonomy" id="39325"/>
    <lineage>
        <taxon>Eukaryota</taxon>
        <taxon>Viridiplantae</taxon>
        <taxon>Streptophyta</taxon>
        <taxon>Embryophyta</taxon>
        <taxon>Tracheophyta</taxon>
        <taxon>Spermatophyta</taxon>
        <taxon>Magnoliopsida</taxon>
        <taxon>Ranunculales</taxon>
        <taxon>Circaeasteraceae</taxon>
        <taxon>Kingdonia</taxon>
    </lineage>
</organism>
<dbReference type="AlphaFoldDB" id="A0A7J7MSS2"/>
<feature type="region of interest" description="Disordered" evidence="1">
    <location>
        <begin position="110"/>
        <end position="130"/>
    </location>
</feature>
<sequence>MILRSLNRGLGFIFRSLMGCFFGCFRVKEDDHHRRTQSRFLSKAISSKTRDSLVGRRGIQSLFVSEADAEQRSLESPRCDRDDNELKEEAKFLKSCGTLLETPIEIRKASERGKDLSTDPGDSETTKFHSWLPTTSAKKLLWEEQPNPFSISPVKLNDELENEPGSWEHKSSREQRQEEKTPESSGFESPAADSVDSGTCSTVTPAVAEAVTTQQCKNKSVRFDCKPDVTYFSLEKSCSSGSDDVSKYSPYPTPLKLTDEMQTPGTVYPVNLENSTRIRSQYVYPLLNPVLDLLKWKTLKEDDYNSREQFDHLSENTSPNRTSLSDISNFVIKSEREATIFKEMTMDASLPERMKSSIDDTIQNPGKTSMGRDRPILGTVAKHCKGDEYFSIITPKWWRGNGIPNSTNKYKEDQKVSWHATPFEERLEKALTDETLVYERRIQPGRPIDFDDEENGTAISRLQPSDHPALLVPQKRYEIHQD</sequence>